<dbReference type="Gene3D" id="2.170.220.10">
    <property type="match status" value="1"/>
</dbReference>
<dbReference type="PANTHER" id="PTHR43326">
    <property type="entry name" value="METHIONYL-TRNA SYNTHETASE"/>
    <property type="match status" value="1"/>
</dbReference>
<dbReference type="PANTHER" id="PTHR43326:SF1">
    <property type="entry name" value="METHIONINE--TRNA LIGASE, MITOCHONDRIAL"/>
    <property type="match status" value="1"/>
</dbReference>
<protein>
    <recommendedName>
        <fullName evidence="4">Methionine--tRNA ligase</fullName>
        <ecNumber evidence="3">6.1.1.10</ecNumber>
    </recommendedName>
    <alternativeName>
        <fullName evidence="11">Methionyl-tRNA synthetase</fullName>
    </alternativeName>
</protein>
<dbReference type="InterPro" id="IPR015413">
    <property type="entry name" value="Methionyl/Leucyl_tRNA_Synth"/>
</dbReference>
<name>A0ABZ2AH55_9BACT</name>
<dbReference type="PROSITE" id="PS00178">
    <property type="entry name" value="AA_TRNA_LIGASE_I"/>
    <property type="match status" value="1"/>
</dbReference>
<sequence length="521" mass="61381">MSKKQKTFYITTPIYYPSGNLHIGHLLTTTLAWVYKNYKNSQGYKTFFATGIDEHGQKIQKKAEENNLDPQLYVDMQSEKFIDLWKLLKIDYDFYSRTTNKKHEETVLKVFEKMYESGFIFKDKYTGLYSVSDEEFLTESQAIYKDGKYFHPSSGHELQTIEEESYFFNMKKIEPWIKKFFEQNPSFLTNKNIEKELNNNFLTKGLEDLSVTRISFDWGIKIPKEKYKDEKQHVIYVWLDALFSYLTALNFLENDDKNYQEFWDSGDERVHVLAKEISRFHAIYWPIFLEAINVNKPTKEVVHSWIITPEGKMSKSKGNIIEPIPLVEKYGAEEVKYFFSSQVNIDNDFSFSEELLINVLNADLANNFGNLVNRTIKMINQNFETGTFFNEKSLEEIDLNILNSLYSYYQEYEKNFDSYHADKAFKVAINLSSKLNEYIDLTKPWLLKDNLERLNSVLNTLLNGIYTVNLMLSNVMPDKCSKILDFLKLNINSKTEIINFKKFDNLPPFADEILFTRIAKK</sequence>
<proteinExistence type="inferred from homology"/>
<evidence type="ECO:0000313" key="15">
    <source>
        <dbReference type="EMBL" id="WVN21451.1"/>
    </source>
</evidence>
<dbReference type="InterPro" id="IPR023457">
    <property type="entry name" value="Met-tRNA_synth_2"/>
</dbReference>
<evidence type="ECO:0000256" key="9">
    <source>
        <dbReference type="ARBA" id="ARBA00022917"/>
    </source>
</evidence>
<dbReference type="EC" id="6.1.1.10" evidence="3"/>
<dbReference type="Gene3D" id="1.10.730.10">
    <property type="entry name" value="Isoleucyl-tRNA Synthetase, Domain 1"/>
    <property type="match status" value="1"/>
</dbReference>
<dbReference type="SUPFAM" id="SSF47323">
    <property type="entry name" value="Anticodon-binding domain of a subclass of class I aminoacyl-tRNA synthetases"/>
    <property type="match status" value="1"/>
</dbReference>
<dbReference type="SUPFAM" id="SSF52374">
    <property type="entry name" value="Nucleotidylyl transferase"/>
    <property type="match status" value="1"/>
</dbReference>
<evidence type="ECO:0000256" key="1">
    <source>
        <dbReference type="ARBA" id="ARBA00003314"/>
    </source>
</evidence>
<dbReference type="RefSeq" id="WP_330463489.1">
    <property type="nucleotide sequence ID" value="NZ_CP143578.1"/>
</dbReference>
<keyword evidence="5" id="KW-0963">Cytoplasm</keyword>
<evidence type="ECO:0000256" key="12">
    <source>
        <dbReference type="RuleBase" id="RU363039"/>
    </source>
</evidence>
<dbReference type="InterPro" id="IPR014729">
    <property type="entry name" value="Rossmann-like_a/b/a_fold"/>
</dbReference>
<evidence type="ECO:0000256" key="5">
    <source>
        <dbReference type="ARBA" id="ARBA00022490"/>
    </source>
</evidence>
<evidence type="ECO:0000256" key="6">
    <source>
        <dbReference type="ARBA" id="ARBA00022598"/>
    </source>
</evidence>
<evidence type="ECO:0000256" key="11">
    <source>
        <dbReference type="ARBA" id="ARBA00030904"/>
    </source>
</evidence>
<dbReference type="GO" id="GO:0004825">
    <property type="term" value="F:methionine-tRNA ligase activity"/>
    <property type="evidence" value="ECO:0007669"/>
    <property type="project" value="UniProtKB-EC"/>
</dbReference>
<dbReference type="Pfam" id="PF08264">
    <property type="entry name" value="Anticodon_1"/>
    <property type="match status" value="1"/>
</dbReference>
<gene>
    <name evidence="15" type="primary">metG</name>
    <name evidence="15" type="ORF">V2E26_00365</name>
</gene>
<comment type="subcellular location">
    <subcellularLocation>
        <location evidence="2">Cytoplasm</location>
    </subcellularLocation>
</comment>
<evidence type="ECO:0000256" key="8">
    <source>
        <dbReference type="ARBA" id="ARBA00022840"/>
    </source>
</evidence>
<comment type="function">
    <text evidence="1">Is required not only for elongation of protein synthesis but also for the initiation of all mRNA translation through initiator tRNA(fMet) aminoacylation.</text>
</comment>
<reference evidence="15" key="1">
    <citation type="submission" date="2024-01" db="EMBL/GenBank/DDBJ databases">
        <title>Complete genome sequence of Mycoplasma gateae strain 3700.</title>
        <authorList>
            <person name="Spergser J."/>
        </authorList>
    </citation>
    <scope>NUCLEOTIDE SEQUENCE [LARGE SCALE GENOMIC DNA]</scope>
    <source>
        <strain evidence="15">3700</strain>
    </source>
</reference>
<keyword evidence="6 12" id="KW-0436">Ligase</keyword>
<keyword evidence="10 12" id="KW-0030">Aminoacyl-tRNA synthetase</keyword>
<evidence type="ECO:0000256" key="4">
    <source>
        <dbReference type="ARBA" id="ARBA00018753"/>
    </source>
</evidence>
<dbReference type="CDD" id="cd00814">
    <property type="entry name" value="MetRS_core"/>
    <property type="match status" value="1"/>
</dbReference>
<dbReference type="InterPro" id="IPR033911">
    <property type="entry name" value="MetRS_core"/>
</dbReference>
<evidence type="ECO:0000256" key="2">
    <source>
        <dbReference type="ARBA" id="ARBA00004496"/>
    </source>
</evidence>
<feature type="domain" description="Methionyl/Leucyl tRNA synthetase" evidence="14">
    <location>
        <begin position="159"/>
        <end position="375"/>
    </location>
</feature>
<keyword evidence="7 12" id="KW-0547">Nucleotide-binding</keyword>
<dbReference type="Gene3D" id="3.40.50.620">
    <property type="entry name" value="HUPs"/>
    <property type="match status" value="1"/>
</dbReference>
<dbReference type="InterPro" id="IPR001412">
    <property type="entry name" value="aa-tRNA-synth_I_CS"/>
</dbReference>
<evidence type="ECO:0000256" key="10">
    <source>
        <dbReference type="ARBA" id="ARBA00023146"/>
    </source>
</evidence>
<evidence type="ECO:0000259" key="14">
    <source>
        <dbReference type="Pfam" id="PF09334"/>
    </source>
</evidence>
<dbReference type="InterPro" id="IPR041872">
    <property type="entry name" value="Anticodon_Met"/>
</dbReference>
<feature type="domain" description="Methionyl/Leucyl tRNA synthetase" evidence="14">
    <location>
        <begin position="9"/>
        <end position="141"/>
    </location>
</feature>
<dbReference type="Proteomes" id="UP001431935">
    <property type="component" value="Chromosome"/>
</dbReference>
<dbReference type="InterPro" id="IPR014758">
    <property type="entry name" value="Met-tRNA_synth"/>
</dbReference>
<keyword evidence="9 12" id="KW-0648">Protein biosynthesis</keyword>
<dbReference type="InterPro" id="IPR009080">
    <property type="entry name" value="tRNAsynth_Ia_anticodon-bd"/>
</dbReference>
<keyword evidence="16" id="KW-1185">Reference proteome</keyword>
<keyword evidence="8 12" id="KW-0067">ATP-binding</keyword>
<evidence type="ECO:0000256" key="3">
    <source>
        <dbReference type="ARBA" id="ARBA00012838"/>
    </source>
</evidence>
<feature type="domain" description="Methionyl/Valyl/Leucyl/Isoleucyl-tRNA synthetase anticodon-binding" evidence="13">
    <location>
        <begin position="398"/>
        <end position="497"/>
    </location>
</feature>
<dbReference type="PRINTS" id="PR01041">
    <property type="entry name" value="TRNASYNTHMET"/>
</dbReference>
<evidence type="ECO:0000259" key="13">
    <source>
        <dbReference type="Pfam" id="PF08264"/>
    </source>
</evidence>
<dbReference type="NCBIfam" id="TIGR00398">
    <property type="entry name" value="metG"/>
    <property type="match status" value="1"/>
</dbReference>
<dbReference type="InterPro" id="IPR013155">
    <property type="entry name" value="M/V/L/I-tRNA-synth_anticd-bd"/>
</dbReference>
<evidence type="ECO:0000256" key="7">
    <source>
        <dbReference type="ARBA" id="ARBA00022741"/>
    </source>
</evidence>
<dbReference type="Pfam" id="PF09334">
    <property type="entry name" value="tRNA-synt_1g"/>
    <property type="match status" value="2"/>
</dbReference>
<evidence type="ECO:0000313" key="16">
    <source>
        <dbReference type="Proteomes" id="UP001431935"/>
    </source>
</evidence>
<organism evidence="15 16">
    <name type="scientific">Metamycoplasma gateae</name>
    <dbReference type="NCBI Taxonomy" id="35769"/>
    <lineage>
        <taxon>Bacteria</taxon>
        <taxon>Bacillati</taxon>
        <taxon>Mycoplasmatota</taxon>
        <taxon>Mycoplasmoidales</taxon>
        <taxon>Metamycoplasmataceae</taxon>
        <taxon>Metamycoplasma</taxon>
    </lineage>
</organism>
<dbReference type="EMBL" id="CP143578">
    <property type="protein sequence ID" value="WVN21451.1"/>
    <property type="molecule type" value="Genomic_DNA"/>
</dbReference>
<comment type="similarity">
    <text evidence="12">Belongs to the class-I aminoacyl-tRNA synthetase family.</text>
</comment>
<dbReference type="CDD" id="cd07957">
    <property type="entry name" value="Anticodon_Ia_Met"/>
    <property type="match status" value="1"/>
</dbReference>
<accession>A0ABZ2AH55</accession>